<keyword evidence="5" id="KW-1185">Reference proteome</keyword>
<feature type="domain" description="Rv2993c-like N-terminal" evidence="3">
    <location>
        <begin position="23"/>
        <end position="75"/>
    </location>
</feature>
<gene>
    <name evidence="4" type="ORF">GCM10023169_32530</name>
</gene>
<protein>
    <submittedName>
        <fullName evidence="4">Fumarylacetoacetate hydrolase family protein</fullName>
    </submittedName>
</protein>
<accession>A0ABP8LIY2</accession>
<proteinExistence type="predicted"/>
<dbReference type="InterPro" id="IPR036663">
    <property type="entry name" value="Fumarylacetoacetase_C_sf"/>
</dbReference>
<dbReference type="PANTHER" id="PTHR11820:SF7">
    <property type="entry name" value="ACYLPYRUVASE FAHD1, MITOCHONDRIAL"/>
    <property type="match status" value="1"/>
</dbReference>
<dbReference type="Gene3D" id="2.30.30.370">
    <property type="entry name" value="FAH"/>
    <property type="match status" value="1"/>
</dbReference>
<evidence type="ECO:0000313" key="5">
    <source>
        <dbReference type="Proteomes" id="UP001500622"/>
    </source>
</evidence>
<organism evidence="4 5">
    <name type="scientific">Georgenia halophila</name>
    <dbReference type="NCBI Taxonomy" id="620889"/>
    <lineage>
        <taxon>Bacteria</taxon>
        <taxon>Bacillati</taxon>
        <taxon>Actinomycetota</taxon>
        <taxon>Actinomycetes</taxon>
        <taxon>Micrococcales</taxon>
        <taxon>Bogoriellaceae</taxon>
        <taxon>Georgenia</taxon>
    </lineage>
</organism>
<dbReference type="Pfam" id="PF10370">
    <property type="entry name" value="Rv2993c-like_N"/>
    <property type="match status" value="1"/>
</dbReference>
<dbReference type="InterPro" id="IPR018833">
    <property type="entry name" value="Rv2993c-like_N"/>
</dbReference>
<dbReference type="EMBL" id="BAABGN010000013">
    <property type="protein sequence ID" value="GAA4429821.1"/>
    <property type="molecule type" value="Genomic_DNA"/>
</dbReference>
<reference evidence="5" key="1">
    <citation type="journal article" date="2019" name="Int. J. Syst. Evol. Microbiol.">
        <title>The Global Catalogue of Microorganisms (GCM) 10K type strain sequencing project: providing services to taxonomists for standard genome sequencing and annotation.</title>
        <authorList>
            <consortium name="The Broad Institute Genomics Platform"/>
            <consortium name="The Broad Institute Genome Sequencing Center for Infectious Disease"/>
            <person name="Wu L."/>
            <person name="Ma J."/>
        </authorList>
    </citation>
    <scope>NUCLEOTIDE SEQUENCE [LARGE SCALE GENOMIC DNA]</scope>
    <source>
        <strain evidence="5">JCM 17810</strain>
    </source>
</reference>
<dbReference type="Pfam" id="PF01557">
    <property type="entry name" value="FAA_hydrolase"/>
    <property type="match status" value="1"/>
</dbReference>
<dbReference type="InterPro" id="IPR011234">
    <property type="entry name" value="Fumarylacetoacetase-like_C"/>
</dbReference>
<evidence type="ECO:0000259" key="2">
    <source>
        <dbReference type="Pfam" id="PF01557"/>
    </source>
</evidence>
<evidence type="ECO:0000259" key="3">
    <source>
        <dbReference type="Pfam" id="PF10370"/>
    </source>
</evidence>
<keyword evidence="4" id="KW-0378">Hydrolase</keyword>
<dbReference type="Proteomes" id="UP001500622">
    <property type="component" value="Unassembled WGS sequence"/>
</dbReference>
<name>A0ABP8LIY2_9MICO</name>
<dbReference type="Gene3D" id="3.90.850.10">
    <property type="entry name" value="Fumarylacetoacetase-like, C-terminal domain"/>
    <property type="match status" value="1"/>
</dbReference>
<evidence type="ECO:0000313" key="4">
    <source>
        <dbReference type="EMBL" id="GAA4429821.1"/>
    </source>
</evidence>
<feature type="domain" description="Fumarylacetoacetase-like C-terminal" evidence="2">
    <location>
        <begin position="81"/>
        <end position="275"/>
    </location>
</feature>
<sequence length="279" mass="30052">MGCAVRAETAGRRTTGLARVASMRIARFITGENPQYGILDEEAEDLIALRGDPIYGGLDTTGQRVPLDEVRLLSPVIPRSKVIGIGRNYAEHATELGNEVPEEPLVFLKPNTSVVGPDDPIVLPAWTNEVHHEAELAVVISRLCKFVPAEKADDVIFGYTAANDVTARDVQATDGQWTRAKGFDTSCPIGPYLALDLDISDLAVRARVDGELRQDGRTSQLVRSVPELVAYVSSIFTLLPGDVILTGTPAGVGPIDVGQRVEIEVEGIGSFSNPVLRRD</sequence>
<comment type="caution">
    <text evidence="4">The sequence shown here is derived from an EMBL/GenBank/DDBJ whole genome shotgun (WGS) entry which is preliminary data.</text>
</comment>
<evidence type="ECO:0000256" key="1">
    <source>
        <dbReference type="ARBA" id="ARBA00022723"/>
    </source>
</evidence>
<dbReference type="SUPFAM" id="SSF56529">
    <property type="entry name" value="FAH"/>
    <property type="match status" value="1"/>
</dbReference>
<keyword evidence="1" id="KW-0479">Metal-binding</keyword>
<dbReference type="GO" id="GO:0016787">
    <property type="term" value="F:hydrolase activity"/>
    <property type="evidence" value="ECO:0007669"/>
    <property type="project" value="UniProtKB-KW"/>
</dbReference>
<dbReference type="PANTHER" id="PTHR11820">
    <property type="entry name" value="ACYLPYRUVASE"/>
    <property type="match status" value="1"/>
</dbReference>